<evidence type="ECO:0000313" key="1">
    <source>
        <dbReference type="EMBL" id="CAF1277195.1"/>
    </source>
</evidence>
<reference evidence="2" key="1">
    <citation type="submission" date="2021-02" db="EMBL/GenBank/DDBJ databases">
        <authorList>
            <person name="Nowell W R."/>
        </authorList>
    </citation>
    <scope>NUCLEOTIDE SEQUENCE</scope>
</reference>
<organism evidence="2 3">
    <name type="scientific">Rotaria magnacalcarata</name>
    <dbReference type="NCBI Taxonomy" id="392030"/>
    <lineage>
        <taxon>Eukaryota</taxon>
        <taxon>Metazoa</taxon>
        <taxon>Spiralia</taxon>
        <taxon>Gnathifera</taxon>
        <taxon>Rotifera</taxon>
        <taxon>Eurotatoria</taxon>
        <taxon>Bdelloidea</taxon>
        <taxon>Philodinida</taxon>
        <taxon>Philodinidae</taxon>
        <taxon>Rotaria</taxon>
    </lineage>
</organism>
<dbReference type="EMBL" id="CAJNOV010007328">
    <property type="protein sequence ID" value="CAF1277195.1"/>
    <property type="molecule type" value="Genomic_DNA"/>
</dbReference>
<gene>
    <name evidence="1" type="ORF">CJN711_LOCUS15784</name>
    <name evidence="2" type="ORF">KQP761_LOCUS27570</name>
</gene>
<evidence type="ECO:0000313" key="3">
    <source>
        <dbReference type="Proteomes" id="UP000663834"/>
    </source>
</evidence>
<dbReference type="Proteomes" id="UP000663834">
    <property type="component" value="Unassembled WGS sequence"/>
</dbReference>
<name>A0A816DNS7_9BILA</name>
<dbReference type="AlphaFoldDB" id="A0A816DNS7"/>
<dbReference type="Proteomes" id="UP000663855">
    <property type="component" value="Unassembled WGS sequence"/>
</dbReference>
<dbReference type="OrthoDB" id="10039973at2759"/>
<comment type="caution">
    <text evidence="2">The sequence shown here is derived from an EMBL/GenBank/DDBJ whole genome shotgun (WGS) entry which is preliminary data.</text>
</comment>
<accession>A0A816DNS7</accession>
<sequence length="288" mass="32359">MASRYRSDVSVKLVRIQLSTNSPVANYDRNVTIGMPRDSETNTTYLRVAVNQRSIFNEELDHFRWLDDASTDGIAVISTPSTKIISLYDATNATTSQFFKDMETFLRQEPAEQSPHSDTQGQRELAMQSLVSCIEQGSSIGAETAAKYLARSRANIEFNLSSPNDNADPKSSITPSAAVSSNVLQLTLRIECHLDREPLVGTIHVRSGTELRVLKEEIQAQTNIDRRNQYWYAFDRFMIADDYVFGSAEPVVPLRPKNAPRNKTETPTEPIRSGDTLIMYIAQIQPYT</sequence>
<protein>
    <submittedName>
        <fullName evidence="2">Uncharacterized protein</fullName>
    </submittedName>
</protein>
<dbReference type="EMBL" id="CAJNOW010015071">
    <property type="protein sequence ID" value="CAF1638420.1"/>
    <property type="molecule type" value="Genomic_DNA"/>
</dbReference>
<evidence type="ECO:0000313" key="2">
    <source>
        <dbReference type="EMBL" id="CAF1638420.1"/>
    </source>
</evidence>
<proteinExistence type="predicted"/>